<feature type="transmembrane region" description="Helical" evidence="1">
    <location>
        <begin position="37"/>
        <end position="57"/>
    </location>
</feature>
<evidence type="ECO:0000313" key="2">
    <source>
        <dbReference type="EMBL" id="OEY71750.1"/>
    </source>
</evidence>
<sequence>MKLLFNALLILSCLAIGFAAAKIYSIPYFSIKNELDPIALFSALVSVLVLYFLYTFIDKDKEDRVREKDLILGRIEEIYQLIKSQSFEFGSSSIEYSTAAANTKRVRVLLLSIEDLLKEVGVNHHKKELDSILLEIRKLNNLLTYYRPPETGEIMHDYIPDIVVRDNIAHYSTNRLKQINSSYDKLKTQVLAYQLKINRA</sequence>
<dbReference type="OrthoDB" id="9956981at2"/>
<evidence type="ECO:0000313" key="4">
    <source>
        <dbReference type="Proteomes" id="UP000176009"/>
    </source>
</evidence>
<dbReference type="EMBL" id="LKTR01000034">
    <property type="protein sequence ID" value="PKD17343.1"/>
    <property type="molecule type" value="Genomic_DNA"/>
</dbReference>
<keyword evidence="1" id="KW-0812">Transmembrane</keyword>
<dbReference type="Proteomes" id="UP000232533">
    <property type="component" value="Unassembled WGS sequence"/>
</dbReference>
<comment type="caution">
    <text evidence="3">The sequence shown here is derived from an EMBL/GenBank/DDBJ whole genome shotgun (WGS) entry which is preliminary data.</text>
</comment>
<keyword evidence="1" id="KW-0472">Membrane</keyword>
<organism evidence="3 5">
    <name type="scientific">Salegentibacter salarius</name>
    <dbReference type="NCBI Taxonomy" id="435906"/>
    <lineage>
        <taxon>Bacteria</taxon>
        <taxon>Pseudomonadati</taxon>
        <taxon>Bacteroidota</taxon>
        <taxon>Flavobacteriia</taxon>
        <taxon>Flavobacteriales</taxon>
        <taxon>Flavobacteriaceae</taxon>
        <taxon>Salegentibacter</taxon>
    </lineage>
</organism>
<gene>
    <name evidence="3" type="ORF">APR40_03535</name>
    <name evidence="2" type="ORF">BHS39_03535</name>
</gene>
<reference evidence="3 5" key="1">
    <citation type="submission" date="2015-10" db="EMBL/GenBank/DDBJ databases">
        <title>Draft genome sequence of Salegentibacter salinarum KCTC 12975.</title>
        <authorList>
            <person name="Lin W."/>
            <person name="Zheng Q."/>
        </authorList>
    </citation>
    <scope>NUCLEOTIDE SEQUENCE [LARGE SCALE GENOMIC DNA]</scope>
    <source>
        <strain evidence="3 5">KCTC 12974</strain>
    </source>
</reference>
<reference evidence="2 4" key="2">
    <citation type="submission" date="2016-09" db="EMBL/GenBank/DDBJ databases">
        <title>Genome Sequence of Salegentibacter salarius,Isolated from a Marine Solar Saltern of the Yellow Sea in South Korea.</title>
        <authorList>
            <person name="Zheng Q."/>
            <person name="Liu Y."/>
        </authorList>
    </citation>
    <scope>NUCLEOTIDE SEQUENCE [LARGE SCALE GENOMIC DNA]</scope>
    <source>
        <strain evidence="2 4">KCTC 12974</strain>
    </source>
</reference>
<keyword evidence="4" id="KW-1185">Reference proteome</keyword>
<proteinExistence type="predicted"/>
<dbReference type="Proteomes" id="UP000176009">
    <property type="component" value="Unassembled WGS sequence"/>
</dbReference>
<accession>A0A2N0TRH6</accession>
<protein>
    <submittedName>
        <fullName evidence="3">Uncharacterized protein</fullName>
    </submittedName>
</protein>
<evidence type="ECO:0000256" key="1">
    <source>
        <dbReference type="SAM" id="Phobius"/>
    </source>
</evidence>
<name>A0A2N0TRH6_9FLAO</name>
<evidence type="ECO:0000313" key="3">
    <source>
        <dbReference type="EMBL" id="PKD17343.1"/>
    </source>
</evidence>
<dbReference type="EMBL" id="MJBR01000034">
    <property type="protein sequence ID" value="OEY71750.1"/>
    <property type="molecule type" value="Genomic_DNA"/>
</dbReference>
<evidence type="ECO:0000313" key="5">
    <source>
        <dbReference type="Proteomes" id="UP000232533"/>
    </source>
</evidence>
<dbReference type="RefSeq" id="WP_070054834.1">
    <property type="nucleotide sequence ID" value="NZ_FVZF01000004.1"/>
</dbReference>
<keyword evidence="1" id="KW-1133">Transmembrane helix</keyword>
<dbReference type="AlphaFoldDB" id="A0A2N0TRH6"/>